<keyword evidence="4" id="KW-1185">Reference proteome</keyword>
<comment type="caution">
    <text evidence="3">The sequence shown here is derived from an EMBL/GenBank/DDBJ whole genome shotgun (WGS) entry which is preliminary data.</text>
</comment>
<dbReference type="InterPro" id="IPR003777">
    <property type="entry name" value="XdhC_CoxI"/>
</dbReference>
<dbReference type="EMBL" id="JAGHKO010000017">
    <property type="protein sequence ID" value="MBO9204980.1"/>
    <property type="molecule type" value="Genomic_DNA"/>
</dbReference>
<dbReference type="InterPro" id="IPR027051">
    <property type="entry name" value="XdhC_Rossmann_dom"/>
</dbReference>
<evidence type="ECO:0000259" key="2">
    <source>
        <dbReference type="Pfam" id="PF13478"/>
    </source>
</evidence>
<feature type="domain" description="XdhC- CoxI" evidence="1">
    <location>
        <begin position="15"/>
        <end position="74"/>
    </location>
</feature>
<dbReference type="InterPro" id="IPR052698">
    <property type="entry name" value="MoCofactor_Util/Proc"/>
</dbReference>
<dbReference type="Proteomes" id="UP000677244">
    <property type="component" value="Unassembled WGS sequence"/>
</dbReference>
<evidence type="ECO:0000313" key="4">
    <source>
        <dbReference type="Proteomes" id="UP000677244"/>
    </source>
</evidence>
<reference evidence="3 4" key="1">
    <citation type="submission" date="2021-03" db="EMBL/GenBank/DDBJ databases">
        <title>Assistant Professor.</title>
        <authorList>
            <person name="Huq M.A."/>
        </authorList>
    </citation>
    <scope>NUCLEOTIDE SEQUENCE [LARGE SCALE GENOMIC DNA]</scope>
    <source>
        <strain evidence="3 4">MAH-29</strain>
    </source>
</reference>
<dbReference type="Pfam" id="PF13478">
    <property type="entry name" value="XdhC_C"/>
    <property type="match status" value="1"/>
</dbReference>
<feature type="domain" description="XdhC Rossmann" evidence="2">
    <location>
        <begin position="172"/>
        <end position="315"/>
    </location>
</feature>
<dbReference type="Pfam" id="PF02625">
    <property type="entry name" value="XdhC_CoxI"/>
    <property type="match status" value="1"/>
</dbReference>
<protein>
    <submittedName>
        <fullName evidence="3">XdhC family protein</fullName>
    </submittedName>
</protein>
<organism evidence="3 4">
    <name type="scientific">Niastella soli</name>
    <dbReference type="NCBI Taxonomy" id="2821487"/>
    <lineage>
        <taxon>Bacteria</taxon>
        <taxon>Pseudomonadati</taxon>
        <taxon>Bacteroidota</taxon>
        <taxon>Chitinophagia</taxon>
        <taxon>Chitinophagales</taxon>
        <taxon>Chitinophagaceae</taxon>
        <taxon>Niastella</taxon>
    </lineage>
</organism>
<dbReference type="PANTHER" id="PTHR30388:SF6">
    <property type="entry name" value="XANTHINE DEHYDROGENASE SUBUNIT A-RELATED"/>
    <property type="match status" value="1"/>
</dbReference>
<proteinExistence type="predicted"/>
<dbReference type="Gene3D" id="3.40.50.720">
    <property type="entry name" value="NAD(P)-binding Rossmann-like Domain"/>
    <property type="match status" value="1"/>
</dbReference>
<evidence type="ECO:0000259" key="1">
    <source>
        <dbReference type="Pfam" id="PF02625"/>
    </source>
</evidence>
<name>A0ABS3Z4A1_9BACT</name>
<gene>
    <name evidence="3" type="ORF">J7I42_32135</name>
</gene>
<dbReference type="RefSeq" id="WP_209144093.1">
    <property type="nucleotide sequence ID" value="NZ_JAGHKO010000017.1"/>
</dbReference>
<evidence type="ECO:0000313" key="3">
    <source>
        <dbReference type="EMBL" id="MBO9204980.1"/>
    </source>
</evidence>
<sequence length="324" mass="36501">MKKQVNIWQLINSSLRQQVSVMLLYVLQSEGSSPGRPGFFMAVNAAGETEGSIGGGIMEHKFIEMAKDQLNASKEILPDLRKQVHNKTAPANQSGMICSGEQTIWLYRVSSSDANTIQQLIASLEQNKNGTLQLSPAGLQFMTDIPDTDYYFSLTSQTDWIYQEKTGYKNHLHVIGAGHCALALCQLMQSMDFYIHLYDDRSSLKTFMENEYAHEKKILADYTELEELISGGNHQYLVVMTVGYRTDDIVIRTLWKKQFGYIGLLGSKSKIEKMFTDYRAEGVPDSLLQPIHAPIGIAIHSQTPEEIAISIAAEIIQKKNRWRV</sequence>
<accession>A0ABS3Z4A1</accession>
<dbReference type="PANTHER" id="PTHR30388">
    <property type="entry name" value="ALDEHYDE OXIDOREDUCTASE MOLYBDENUM COFACTOR ASSEMBLY PROTEIN"/>
    <property type="match status" value="1"/>
</dbReference>